<dbReference type="Pfam" id="PF00293">
    <property type="entry name" value="NUDIX"/>
    <property type="match status" value="1"/>
</dbReference>
<dbReference type="InterPro" id="IPR015375">
    <property type="entry name" value="NADH_PPase-like_N"/>
</dbReference>
<evidence type="ECO:0000256" key="3">
    <source>
        <dbReference type="ARBA" id="ARBA00009595"/>
    </source>
</evidence>
<keyword evidence="6" id="KW-0378">Hydrolase</keyword>
<evidence type="ECO:0000313" key="12">
    <source>
        <dbReference type="Proteomes" id="UP000218811"/>
    </source>
</evidence>
<dbReference type="InterPro" id="IPR050241">
    <property type="entry name" value="NAD-cap_RNA_hydrolase_NudC"/>
</dbReference>
<evidence type="ECO:0000256" key="8">
    <source>
        <dbReference type="ARBA" id="ARBA00023027"/>
    </source>
</evidence>
<dbReference type="PROSITE" id="PS51462">
    <property type="entry name" value="NUDIX"/>
    <property type="match status" value="1"/>
</dbReference>
<evidence type="ECO:0000256" key="4">
    <source>
        <dbReference type="ARBA" id="ARBA00012381"/>
    </source>
</evidence>
<dbReference type="EMBL" id="KB467865">
    <property type="protein sequence ID" value="PCH36025.1"/>
    <property type="molecule type" value="Genomic_DNA"/>
</dbReference>
<accession>A0A2H3J2T9</accession>
<comment type="catalytic activity">
    <reaction evidence="9">
        <text>a 5'-end NAD(+)-phospho-ribonucleoside in mRNA + H2O = a 5'-end phospho-adenosine-phospho-ribonucleoside in mRNA + beta-nicotinamide D-ribonucleotide + 2 H(+)</text>
        <dbReference type="Rhea" id="RHEA:60876"/>
        <dbReference type="Rhea" id="RHEA-COMP:15698"/>
        <dbReference type="Rhea" id="RHEA-COMP:15719"/>
        <dbReference type="ChEBI" id="CHEBI:14649"/>
        <dbReference type="ChEBI" id="CHEBI:15377"/>
        <dbReference type="ChEBI" id="CHEBI:15378"/>
        <dbReference type="ChEBI" id="CHEBI:144029"/>
        <dbReference type="ChEBI" id="CHEBI:144051"/>
    </reaction>
    <physiologicalReaction direction="left-to-right" evidence="9">
        <dbReference type="Rhea" id="RHEA:60877"/>
    </physiologicalReaction>
</comment>
<name>A0A2H3J2T9_WOLCO</name>
<evidence type="ECO:0000256" key="1">
    <source>
        <dbReference type="ARBA" id="ARBA00001946"/>
    </source>
</evidence>
<dbReference type="PANTHER" id="PTHR42904:SF6">
    <property type="entry name" value="NAD-CAPPED RNA HYDROLASE NUDT12"/>
    <property type="match status" value="1"/>
</dbReference>
<keyword evidence="5" id="KW-0479">Metal-binding</keyword>
<dbReference type="GO" id="GO:0035529">
    <property type="term" value="F:NADH pyrophosphatase activity"/>
    <property type="evidence" value="ECO:0007669"/>
    <property type="project" value="TreeGrafter"/>
</dbReference>
<gene>
    <name evidence="11" type="ORF">WOLCODRAFT_140188</name>
</gene>
<dbReference type="GO" id="GO:0019677">
    <property type="term" value="P:NAD+ catabolic process"/>
    <property type="evidence" value="ECO:0007669"/>
    <property type="project" value="TreeGrafter"/>
</dbReference>
<dbReference type="GO" id="GO:0006742">
    <property type="term" value="P:NADP+ catabolic process"/>
    <property type="evidence" value="ECO:0007669"/>
    <property type="project" value="TreeGrafter"/>
</dbReference>
<dbReference type="Proteomes" id="UP000218811">
    <property type="component" value="Unassembled WGS sequence"/>
</dbReference>
<sequence length="450" mass="49502">MVGNYINFFGGSPLNRLSWLRTYQSFLNAIVPSPATRWLVFSQGQPLMMTDSRSQKPVLARFSTIDVRRLLGEKPFFGQGRLAGDAAPGDVLLLEGARFHGPPIVFLGLHEPDRVGVRALPSTEFSAKTDASTVLANLQGTPFFSLDVSDVEKQEIDTALKESESGRTGAEFNFAEPRGAMAAFDAFDASLFAMARTMVDWNSRNKFCPSCGSPSYSHWAGWKRSCTSLLPWAAKKDGEPCLTAKGLHNFSHPRTDSVVIMAVVNETNDKVLLGRNKNWPAKFYSALAGFIEPGESFEDAVKREMWEEAGVRVWDVQYHSSQPWPYPASLMVGFYAIADSSKPLQTDLDNELDDARWYTRAEVLSIIEHEEGMHLSGKDYRKMADAQDERDHIAHNASKPQGASAGSEEPLEVAFRIPPLTAIAGVLVKEWAYGRAGPGIATSMLPGSSS</sequence>
<dbReference type="InterPro" id="IPR015797">
    <property type="entry name" value="NUDIX_hydrolase-like_dom_sf"/>
</dbReference>
<dbReference type="InterPro" id="IPR049734">
    <property type="entry name" value="NudC-like_C"/>
</dbReference>
<keyword evidence="8" id="KW-0520">NAD</keyword>
<protein>
    <recommendedName>
        <fullName evidence="4">NAD(+) diphosphatase</fullName>
        <ecNumber evidence="4">3.6.1.22</ecNumber>
    </recommendedName>
</protein>
<keyword evidence="7" id="KW-0460">Magnesium</keyword>
<evidence type="ECO:0000256" key="7">
    <source>
        <dbReference type="ARBA" id="ARBA00022842"/>
    </source>
</evidence>
<reference evidence="11 12" key="1">
    <citation type="journal article" date="2012" name="Science">
        <title>The Paleozoic origin of enzymatic lignin decomposition reconstructed from 31 fungal genomes.</title>
        <authorList>
            <person name="Floudas D."/>
            <person name="Binder M."/>
            <person name="Riley R."/>
            <person name="Barry K."/>
            <person name="Blanchette R.A."/>
            <person name="Henrissat B."/>
            <person name="Martinez A.T."/>
            <person name="Otillar R."/>
            <person name="Spatafora J.W."/>
            <person name="Yadav J.S."/>
            <person name="Aerts A."/>
            <person name="Benoit I."/>
            <person name="Boyd A."/>
            <person name="Carlson A."/>
            <person name="Copeland A."/>
            <person name="Coutinho P.M."/>
            <person name="de Vries R.P."/>
            <person name="Ferreira P."/>
            <person name="Findley K."/>
            <person name="Foster B."/>
            <person name="Gaskell J."/>
            <person name="Glotzer D."/>
            <person name="Gorecki P."/>
            <person name="Heitman J."/>
            <person name="Hesse C."/>
            <person name="Hori C."/>
            <person name="Igarashi K."/>
            <person name="Jurgens J.A."/>
            <person name="Kallen N."/>
            <person name="Kersten P."/>
            <person name="Kohler A."/>
            <person name="Kuees U."/>
            <person name="Kumar T.K.A."/>
            <person name="Kuo A."/>
            <person name="LaButti K."/>
            <person name="Larrondo L.F."/>
            <person name="Lindquist E."/>
            <person name="Ling A."/>
            <person name="Lombard V."/>
            <person name="Lucas S."/>
            <person name="Lundell T."/>
            <person name="Martin R."/>
            <person name="McLaughlin D.J."/>
            <person name="Morgenstern I."/>
            <person name="Morin E."/>
            <person name="Murat C."/>
            <person name="Nagy L.G."/>
            <person name="Nolan M."/>
            <person name="Ohm R.A."/>
            <person name="Patyshakuliyeva A."/>
            <person name="Rokas A."/>
            <person name="Ruiz-Duenas F.J."/>
            <person name="Sabat G."/>
            <person name="Salamov A."/>
            <person name="Samejima M."/>
            <person name="Schmutz J."/>
            <person name="Slot J.C."/>
            <person name="St John F."/>
            <person name="Stenlid J."/>
            <person name="Sun H."/>
            <person name="Sun S."/>
            <person name="Syed K."/>
            <person name="Tsang A."/>
            <person name="Wiebenga A."/>
            <person name="Young D."/>
            <person name="Pisabarro A."/>
            <person name="Eastwood D.C."/>
            <person name="Martin F."/>
            <person name="Cullen D."/>
            <person name="Grigoriev I.V."/>
            <person name="Hibbett D.S."/>
        </authorList>
    </citation>
    <scope>NUCLEOTIDE SEQUENCE [LARGE SCALE GENOMIC DNA]</scope>
    <source>
        <strain evidence="11 12">MD-104</strain>
    </source>
</reference>
<evidence type="ECO:0000259" key="10">
    <source>
        <dbReference type="PROSITE" id="PS51462"/>
    </source>
</evidence>
<comment type="similarity">
    <text evidence="3">Belongs to the Nudix hydrolase family. NudC subfamily.</text>
</comment>
<dbReference type="OrthoDB" id="10249612at2759"/>
<feature type="domain" description="Nudix hydrolase" evidence="10">
    <location>
        <begin position="253"/>
        <end position="381"/>
    </location>
</feature>
<dbReference type="Gene3D" id="3.90.79.20">
    <property type="match status" value="1"/>
</dbReference>
<dbReference type="PROSITE" id="PS00893">
    <property type="entry name" value="NUDIX_BOX"/>
    <property type="match status" value="1"/>
</dbReference>
<dbReference type="GO" id="GO:0005829">
    <property type="term" value="C:cytosol"/>
    <property type="evidence" value="ECO:0007669"/>
    <property type="project" value="TreeGrafter"/>
</dbReference>
<keyword evidence="12" id="KW-1185">Reference proteome</keyword>
<dbReference type="OMA" id="GMYTHIA"/>
<comment type="cofactor">
    <cofactor evidence="2">
        <name>Zn(2+)</name>
        <dbReference type="ChEBI" id="CHEBI:29105"/>
    </cofactor>
</comment>
<evidence type="ECO:0000256" key="6">
    <source>
        <dbReference type="ARBA" id="ARBA00022801"/>
    </source>
</evidence>
<dbReference type="NCBIfam" id="NF001299">
    <property type="entry name" value="PRK00241.1"/>
    <property type="match status" value="1"/>
</dbReference>
<dbReference type="GO" id="GO:0046872">
    <property type="term" value="F:metal ion binding"/>
    <property type="evidence" value="ECO:0007669"/>
    <property type="project" value="UniProtKB-KW"/>
</dbReference>
<evidence type="ECO:0000256" key="2">
    <source>
        <dbReference type="ARBA" id="ARBA00001947"/>
    </source>
</evidence>
<dbReference type="InterPro" id="IPR000086">
    <property type="entry name" value="NUDIX_hydrolase_dom"/>
</dbReference>
<dbReference type="PANTHER" id="PTHR42904">
    <property type="entry name" value="NUDIX HYDROLASE, NUDC SUBFAMILY"/>
    <property type="match status" value="1"/>
</dbReference>
<dbReference type="AlphaFoldDB" id="A0A2H3J2T9"/>
<dbReference type="CDD" id="cd03429">
    <property type="entry name" value="NUDIX_NADH_pyrophosphatase_Nudt13"/>
    <property type="match status" value="1"/>
</dbReference>
<dbReference type="SUPFAM" id="SSF55811">
    <property type="entry name" value="Nudix"/>
    <property type="match status" value="1"/>
</dbReference>
<evidence type="ECO:0000256" key="9">
    <source>
        <dbReference type="ARBA" id="ARBA00023679"/>
    </source>
</evidence>
<dbReference type="STRING" id="742152.A0A2H3J2T9"/>
<evidence type="ECO:0000313" key="11">
    <source>
        <dbReference type="EMBL" id="PCH36025.1"/>
    </source>
</evidence>
<dbReference type="GO" id="GO:0005777">
    <property type="term" value="C:peroxisome"/>
    <property type="evidence" value="ECO:0007669"/>
    <property type="project" value="TreeGrafter"/>
</dbReference>
<dbReference type="InterPro" id="IPR020084">
    <property type="entry name" value="NUDIX_hydrolase_CS"/>
</dbReference>
<proteinExistence type="inferred from homology"/>
<dbReference type="Gene3D" id="3.90.79.10">
    <property type="entry name" value="Nucleoside Triphosphate Pyrophosphohydrolase"/>
    <property type="match status" value="1"/>
</dbReference>
<evidence type="ECO:0000256" key="5">
    <source>
        <dbReference type="ARBA" id="ARBA00022723"/>
    </source>
</evidence>
<dbReference type="Pfam" id="PF09296">
    <property type="entry name" value="NUDIX-like"/>
    <property type="match status" value="1"/>
</dbReference>
<dbReference type="EC" id="3.6.1.22" evidence="4"/>
<comment type="cofactor">
    <cofactor evidence="1">
        <name>Mg(2+)</name>
        <dbReference type="ChEBI" id="CHEBI:18420"/>
    </cofactor>
</comment>
<organism evidence="11 12">
    <name type="scientific">Wolfiporia cocos (strain MD-104)</name>
    <name type="common">Brown rot fungus</name>
    <dbReference type="NCBI Taxonomy" id="742152"/>
    <lineage>
        <taxon>Eukaryota</taxon>
        <taxon>Fungi</taxon>
        <taxon>Dikarya</taxon>
        <taxon>Basidiomycota</taxon>
        <taxon>Agaricomycotina</taxon>
        <taxon>Agaricomycetes</taxon>
        <taxon>Polyporales</taxon>
        <taxon>Phaeolaceae</taxon>
        <taxon>Wolfiporia</taxon>
    </lineage>
</organism>